<dbReference type="Pfam" id="PF02678">
    <property type="entry name" value="Pirin"/>
    <property type="match status" value="1"/>
</dbReference>
<dbReference type="InterPro" id="IPR014710">
    <property type="entry name" value="RmlC-like_jellyroll"/>
</dbReference>
<reference evidence="6" key="1">
    <citation type="submission" date="2017-08" db="EMBL/GenBank/DDBJ databases">
        <authorList>
            <person name="Imhoff J.F."/>
            <person name="Rahn T."/>
            <person name="Kuenzel S."/>
            <person name="Neulinger S.C."/>
        </authorList>
    </citation>
    <scope>NUCLEOTIDE SEQUENCE</scope>
    <source>
        <strain evidence="6">DSM 9154</strain>
    </source>
</reference>
<evidence type="ECO:0000313" key="7">
    <source>
        <dbReference type="Proteomes" id="UP000778970"/>
    </source>
</evidence>
<evidence type="ECO:0000259" key="5">
    <source>
        <dbReference type="Pfam" id="PF17954"/>
    </source>
</evidence>
<protein>
    <submittedName>
        <fullName evidence="6">Pirin family protein</fullName>
    </submittedName>
</protein>
<evidence type="ECO:0000256" key="3">
    <source>
        <dbReference type="RuleBase" id="RU003457"/>
    </source>
</evidence>
<dbReference type="InterPro" id="IPR011051">
    <property type="entry name" value="RmlC_Cupin_sf"/>
</dbReference>
<dbReference type="CDD" id="cd02910">
    <property type="entry name" value="cupin_Yhhw_N"/>
    <property type="match status" value="1"/>
</dbReference>
<sequence length="232" mass="25775">MIEHRPFQSLGAFELDWLSARYHFSFGQYHDPARMGVGPLRVWNDDTVQPGTGFDPHGHRNMEIITYVRRGAITHEDNLGNQGRTPAGDVQVMTAGKGVIHAEYNREPEITQLFQIWIQPAQERLTPRWDQRAFPSQERAGRLVPLASGRPGHDEVLPIHQDAALFGATLRAGQTVRHALGRERQGYLVASTGQLTVNGTTLDARDGAVISEEDEIEITAVAESELLLADLP</sequence>
<feature type="binding site" evidence="2">
    <location>
        <position position="103"/>
    </location>
    <ligand>
        <name>Fe cation</name>
        <dbReference type="ChEBI" id="CHEBI:24875"/>
    </ligand>
</feature>
<dbReference type="PANTHER" id="PTHR43212">
    <property type="entry name" value="QUERCETIN 2,3-DIOXYGENASE"/>
    <property type="match status" value="1"/>
</dbReference>
<dbReference type="InterPro" id="IPR041602">
    <property type="entry name" value="Quercetinase_C"/>
</dbReference>
<proteinExistence type="inferred from homology"/>
<name>A0A934QGC0_9PROT</name>
<dbReference type="PANTHER" id="PTHR43212:SF3">
    <property type="entry name" value="QUERCETIN 2,3-DIOXYGENASE"/>
    <property type="match status" value="1"/>
</dbReference>
<comment type="cofactor">
    <cofactor evidence="2">
        <name>Fe cation</name>
        <dbReference type="ChEBI" id="CHEBI:24875"/>
    </cofactor>
    <text evidence="2">Binds 1 Fe cation per subunit.</text>
</comment>
<keyword evidence="7" id="KW-1185">Reference proteome</keyword>
<feature type="binding site" evidence="2">
    <location>
        <position position="101"/>
    </location>
    <ligand>
        <name>Fe cation</name>
        <dbReference type="ChEBI" id="CHEBI:24875"/>
    </ligand>
</feature>
<dbReference type="InterPro" id="IPR012093">
    <property type="entry name" value="Pirin"/>
</dbReference>
<dbReference type="Gene3D" id="2.60.120.10">
    <property type="entry name" value="Jelly Rolls"/>
    <property type="match status" value="2"/>
</dbReference>
<evidence type="ECO:0000313" key="6">
    <source>
        <dbReference type="EMBL" id="MBK1696264.1"/>
    </source>
</evidence>
<keyword evidence="2" id="KW-0479">Metal-binding</keyword>
<gene>
    <name evidence="6" type="ORF">CKO21_03290</name>
</gene>
<keyword evidence="2" id="KW-0408">Iron</keyword>
<reference evidence="6" key="2">
    <citation type="journal article" date="2020" name="Microorganisms">
        <title>Osmotic Adaptation and Compatible Solute Biosynthesis of Phototrophic Bacteria as Revealed from Genome Analyses.</title>
        <authorList>
            <person name="Imhoff J.F."/>
            <person name="Rahn T."/>
            <person name="Kunzel S."/>
            <person name="Keller A."/>
            <person name="Neulinger S.C."/>
        </authorList>
    </citation>
    <scope>NUCLEOTIDE SEQUENCE</scope>
    <source>
        <strain evidence="6">DSM 9154</strain>
    </source>
</reference>
<dbReference type="SUPFAM" id="SSF51182">
    <property type="entry name" value="RmlC-like cupins"/>
    <property type="match status" value="1"/>
</dbReference>
<organism evidence="6 7">
    <name type="scientific">Rhodovibrio salinarum</name>
    <dbReference type="NCBI Taxonomy" id="1087"/>
    <lineage>
        <taxon>Bacteria</taxon>
        <taxon>Pseudomonadati</taxon>
        <taxon>Pseudomonadota</taxon>
        <taxon>Alphaproteobacteria</taxon>
        <taxon>Rhodospirillales</taxon>
        <taxon>Rhodovibrionaceae</taxon>
        <taxon>Rhodovibrio</taxon>
    </lineage>
</organism>
<evidence type="ECO:0000256" key="2">
    <source>
        <dbReference type="PIRSR" id="PIRSR006232-1"/>
    </source>
</evidence>
<dbReference type="Proteomes" id="UP000778970">
    <property type="component" value="Unassembled WGS sequence"/>
</dbReference>
<evidence type="ECO:0000256" key="1">
    <source>
        <dbReference type="ARBA" id="ARBA00008416"/>
    </source>
</evidence>
<dbReference type="GO" id="GO:0046872">
    <property type="term" value="F:metal ion binding"/>
    <property type="evidence" value="ECO:0007669"/>
    <property type="project" value="UniProtKB-KW"/>
</dbReference>
<feature type="domain" description="Pirin N-terminal" evidence="4">
    <location>
        <begin position="12"/>
        <end position="118"/>
    </location>
</feature>
<evidence type="ECO:0000259" key="4">
    <source>
        <dbReference type="Pfam" id="PF02678"/>
    </source>
</evidence>
<comment type="caution">
    <text evidence="6">The sequence shown here is derived from an EMBL/GenBank/DDBJ whole genome shotgun (WGS) entry which is preliminary data.</text>
</comment>
<dbReference type="EMBL" id="NRRE01000013">
    <property type="protein sequence ID" value="MBK1696264.1"/>
    <property type="molecule type" value="Genomic_DNA"/>
</dbReference>
<feature type="domain" description="Quercetin 2,3-dioxygenase C-terminal cupin" evidence="5">
    <location>
        <begin position="150"/>
        <end position="231"/>
    </location>
</feature>
<dbReference type="AlphaFoldDB" id="A0A934QGC0"/>
<dbReference type="PIRSF" id="PIRSF006232">
    <property type="entry name" value="Pirin"/>
    <property type="match status" value="1"/>
</dbReference>
<dbReference type="InterPro" id="IPR003829">
    <property type="entry name" value="Pirin_N_dom"/>
</dbReference>
<comment type="similarity">
    <text evidence="1 3">Belongs to the pirin family.</text>
</comment>
<dbReference type="Pfam" id="PF17954">
    <property type="entry name" value="Pirin_C_2"/>
    <property type="match status" value="1"/>
</dbReference>
<accession>A0A934QGC0</accession>
<feature type="binding site" evidence="2">
    <location>
        <position position="59"/>
    </location>
    <ligand>
        <name>Fe cation</name>
        <dbReference type="ChEBI" id="CHEBI:24875"/>
    </ligand>
</feature>
<dbReference type="RefSeq" id="WP_027287843.1">
    <property type="nucleotide sequence ID" value="NZ_NRRE01000013.1"/>
</dbReference>
<feature type="binding site" evidence="2">
    <location>
        <position position="57"/>
    </location>
    <ligand>
        <name>Fe cation</name>
        <dbReference type="ChEBI" id="CHEBI:24875"/>
    </ligand>
</feature>